<evidence type="ECO:0000256" key="1">
    <source>
        <dbReference type="SAM" id="MobiDB-lite"/>
    </source>
</evidence>
<keyword evidence="4" id="KW-1185">Reference proteome</keyword>
<feature type="region of interest" description="Disordered" evidence="1">
    <location>
        <begin position="159"/>
        <end position="204"/>
    </location>
</feature>
<feature type="region of interest" description="Disordered" evidence="1">
    <location>
        <begin position="238"/>
        <end position="285"/>
    </location>
</feature>
<comment type="caution">
    <text evidence="3">The sequence shown here is derived from an EMBL/GenBank/DDBJ whole genome shotgun (WGS) entry which is preliminary data.</text>
</comment>
<feature type="compositionally biased region" description="Low complexity" evidence="1">
    <location>
        <begin position="189"/>
        <end position="204"/>
    </location>
</feature>
<reference evidence="3 4" key="1">
    <citation type="submission" date="2021-01" db="EMBL/GenBank/DDBJ databases">
        <title>Whole genome shotgun sequence of Planotetraspora kaengkrachanensis NBRC 104272.</title>
        <authorList>
            <person name="Komaki H."/>
            <person name="Tamura T."/>
        </authorList>
    </citation>
    <scope>NUCLEOTIDE SEQUENCE [LARGE SCALE GENOMIC DNA]</scope>
    <source>
        <strain evidence="3 4">NBRC 104272</strain>
    </source>
</reference>
<protein>
    <submittedName>
        <fullName evidence="3">Uncharacterized protein</fullName>
    </submittedName>
</protein>
<keyword evidence="2" id="KW-0732">Signal</keyword>
<feature type="chain" id="PRO_5035279973" evidence="2">
    <location>
        <begin position="24"/>
        <end position="285"/>
    </location>
</feature>
<feature type="signal peptide" evidence="2">
    <location>
        <begin position="1"/>
        <end position="23"/>
    </location>
</feature>
<feature type="compositionally biased region" description="Basic and acidic residues" evidence="1">
    <location>
        <begin position="262"/>
        <end position="278"/>
    </location>
</feature>
<dbReference type="Proteomes" id="UP000630097">
    <property type="component" value="Unassembled WGS sequence"/>
</dbReference>
<dbReference type="AlphaFoldDB" id="A0A8J3VCJ2"/>
<name>A0A8J3VCJ2_9ACTN</name>
<organism evidence="3 4">
    <name type="scientific">Planotetraspora kaengkrachanensis</name>
    <dbReference type="NCBI Taxonomy" id="575193"/>
    <lineage>
        <taxon>Bacteria</taxon>
        <taxon>Bacillati</taxon>
        <taxon>Actinomycetota</taxon>
        <taxon>Actinomycetes</taxon>
        <taxon>Streptosporangiales</taxon>
        <taxon>Streptosporangiaceae</taxon>
        <taxon>Planotetraspora</taxon>
    </lineage>
</organism>
<dbReference type="EMBL" id="BONV01000061">
    <property type="protein sequence ID" value="GIG84852.1"/>
    <property type="molecule type" value="Genomic_DNA"/>
</dbReference>
<proteinExistence type="predicted"/>
<feature type="compositionally biased region" description="Pro residues" evidence="1">
    <location>
        <begin position="170"/>
        <end position="182"/>
    </location>
</feature>
<sequence>MRRLLVALGAVAMAIAAALPAHAETRAGGWATTELDPPPDKLVAGKAYTIGYWVLQHGTHPFDIPGEELGDTGLRLISTSGGTTLNFTGTPLPEPAHYAVTIKIPDGQWRLQGIQGIFMPYDIGTMDIPGGLSLTPPQIGRGAGLEVVDYWGSIKPPGFPWDSEVTSSQPPAPPATAAPAPAPGGLSQPATAPAAPASPKAATAGADEASPYLPVAVTAVLAVGVTLLVQRLIRTRVRPGHADSAPARGTSPDDGGLSDGARTPDHLDEPGATSRDEDVITTGRQ</sequence>
<evidence type="ECO:0000313" key="3">
    <source>
        <dbReference type="EMBL" id="GIG84852.1"/>
    </source>
</evidence>
<evidence type="ECO:0000256" key="2">
    <source>
        <dbReference type="SAM" id="SignalP"/>
    </source>
</evidence>
<dbReference type="RefSeq" id="WP_203888114.1">
    <property type="nucleotide sequence ID" value="NZ_BAABHH010000042.1"/>
</dbReference>
<evidence type="ECO:0000313" key="4">
    <source>
        <dbReference type="Proteomes" id="UP000630097"/>
    </source>
</evidence>
<accession>A0A8J3VCJ2</accession>
<gene>
    <name evidence="3" type="ORF">Pka01_79790</name>
</gene>